<accession>A0A645GLR6</accession>
<evidence type="ECO:0000313" key="2">
    <source>
        <dbReference type="EMBL" id="MPN27665.1"/>
    </source>
</evidence>
<feature type="region of interest" description="Disordered" evidence="1">
    <location>
        <begin position="1"/>
        <end position="33"/>
    </location>
</feature>
<evidence type="ECO:0000256" key="1">
    <source>
        <dbReference type="SAM" id="MobiDB-lite"/>
    </source>
</evidence>
<gene>
    <name evidence="2" type="ORF">SDC9_175099</name>
</gene>
<organism evidence="2">
    <name type="scientific">bioreactor metagenome</name>
    <dbReference type="NCBI Taxonomy" id="1076179"/>
    <lineage>
        <taxon>unclassified sequences</taxon>
        <taxon>metagenomes</taxon>
        <taxon>ecological metagenomes</taxon>
    </lineage>
</organism>
<protein>
    <submittedName>
        <fullName evidence="2">Uncharacterized protein</fullName>
    </submittedName>
</protein>
<sequence length="80" mass="8696">MPVLNAVQRRPPNRGTIKEYGTRSSAPDTEGNAVSMNSCSVVKSNPTFGKFTATALNNIHTQNASSKQGTEIHRLRLAIR</sequence>
<proteinExistence type="predicted"/>
<name>A0A645GLR6_9ZZZZ</name>
<dbReference type="AlphaFoldDB" id="A0A645GLR6"/>
<dbReference type="EMBL" id="VSSQ01077650">
    <property type="protein sequence ID" value="MPN27665.1"/>
    <property type="molecule type" value="Genomic_DNA"/>
</dbReference>
<reference evidence="2" key="1">
    <citation type="submission" date="2019-08" db="EMBL/GenBank/DDBJ databases">
        <authorList>
            <person name="Kucharzyk K."/>
            <person name="Murdoch R.W."/>
            <person name="Higgins S."/>
            <person name="Loffler F."/>
        </authorList>
    </citation>
    <scope>NUCLEOTIDE SEQUENCE</scope>
</reference>
<feature type="compositionally biased region" description="Polar residues" evidence="1">
    <location>
        <begin position="22"/>
        <end position="33"/>
    </location>
</feature>
<comment type="caution">
    <text evidence="2">The sequence shown here is derived from an EMBL/GenBank/DDBJ whole genome shotgun (WGS) entry which is preliminary data.</text>
</comment>